<gene>
    <name evidence="10" type="ORF">DFP72DRAFT_440440</name>
</gene>
<evidence type="ECO:0000256" key="4">
    <source>
        <dbReference type="ARBA" id="ARBA00022490"/>
    </source>
</evidence>
<evidence type="ECO:0000256" key="6">
    <source>
        <dbReference type="ARBA" id="ARBA00023015"/>
    </source>
</evidence>
<dbReference type="Proteomes" id="UP000521943">
    <property type="component" value="Unassembled WGS sequence"/>
</dbReference>
<dbReference type="Pfam" id="PF08528">
    <property type="entry name" value="Whi5"/>
    <property type="match status" value="1"/>
</dbReference>
<dbReference type="GO" id="GO:0005634">
    <property type="term" value="C:nucleus"/>
    <property type="evidence" value="ECO:0007669"/>
    <property type="project" value="UniProtKB-SubCell"/>
</dbReference>
<evidence type="ECO:0000256" key="3">
    <source>
        <dbReference type="ARBA" id="ARBA00006922"/>
    </source>
</evidence>
<dbReference type="EMBL" id="JACGCI010000042">
    <property type="protein sequence ID" value="KAF6752783.1"/>
    <property type="molecule type" value="Genomic_DNA"/>
</dbReference>
<evidence type="ECO:0000256" key="5">
    <source>
        <dbReference type="ARBA" id="ARBA00022491"/>
    </source>
</evidence>
<comment type="similarity">
    <text evidence="3">Belongs to the WHI5/NRM1 family.</text>
</comment>
<accession>A0A8H6HVU8</accession>
<keyword evidence="11" id="KW-1185">Reference proteome</keyword>
<feature type="region of interest" description="Disordered" evidence="9">
    <location>
        <begin position="101"/>
        <end position="190"/>
    </location>
</feature>
<proteinExistence type="inferred from homology"/>
<keyword evidence="6" id="KW-0805">Transcription regulation</keyword>
<comment type="caution">
    <text evidence="10">The sequence shown here is derived from an EMBL/GenBank/DDBJ whole genome shotgun (WGS) entry which is preliminary data.</text>
</comment>
<feature type="compositionally biased region" description="Pro residues" evidence="9">
    <location>
        <begin position="124"/>
        <end position="134"/>
    </location>
</feature>
<evidence type="ECO:0000256" key="1">
    <source>
        <dbReference type="ARBA" id="ARBA00004123"/>
    </source>
</evidence>
<protein>
    <submittedName>
        <fullName evidence="10">Uncharacterized protein</fullName>
    </submittedName>
</protein>
<dbReference type="InterPro" id="IPR013734">
    <property type="entry name" value="TF_Nrm1/Whi5"/>
</dbReference>
<keyword evidence="4" id="KW-0963">Cytoplasm</keyword>
<dbReference type="OrthoDB" id="2359117at2759"/>
<organism evidence="10 11">
    <name type="scientific">Ephemerocybe angulata</name>
    <dbReference type="NCBI Taxonomy" id="980116"/>
    <lineage>
        <taxon>Eukaryota</taxon>
        <taxon>Fungi</taxon>
        <taxon>Dikarya</taxon>
        <taxon>Basidiomycota</taxon>
        <taxon>Agaricomycotina</taxon>
        <taxon>Agaricomycetes</taxon>
        <taxon>Agaricomycetidae</taxon>
        <taxon>Agaricales</taxon>
        <taxon>Agaricineae</taxon>
        <taxon>Psathyrellaceae</taxon>
        <taxon>Ephemerocybe</taxon>
    </lineage>
</organism>
<keyword evidence="5" id="KW-0678">Repressor</keyword>
<dbReference type="PRINTS" id="PR01217">
    <property type="entry name" value="PRICHEXTENSN"/>
</dbReference>
<dbReference type="GO" id="GO:0005737">
    <property type="term" value="C:cytoplasm"/>
    <property type="evidence" value="ECO:0007669"/>
    <property type="project" value="UniProtKB-SubCell"/>
</dbReference>
<name>A0A8H6HVU8_9AGAR</name>
<sequence length="244" mass="26278">MRLQYARLKVEHGWQKQSLNEVENLYFHHSHQKFPKPVQPRIVATTTQPEQAPYPPPSNPQSSLSFISRTATSSFASSTVTGTGSLIYSDFLNRATTMSSFTTASSGRNTPVPGPGTGQMLPPSTTPTPGPMSTPGPDTGHTPLLPTPKSPQRPPPALQSPATLRPSSGPPTPVRLQHRTAPTSAPNPPLAHLALQTLPRAEISARSVHGIDTKTHPRTVPQTRPVPLFVCGDDLRLVLVDPQR</sequence>
<feature type="compositionally biased region" description="Pro residues" evidence="9">
    <location>
        <begin position="145"/>
        <end position="158"/>
    </location>
</feature>
<reference evidence="10 11" key="1">
    <citation type="submission" date="2020-07" db="EMBL/GenBank/DDBJ databases">
        <title>Comparative genomics of pyrophilous fungi reveals a link between fire events and developmental genes.</title>
        <authorList>
            <consortium name="DOE Joint Genome Institute"/>
            <person name="Steindorff A.S."/>
            <person name="Carver A."/>
            <person name="Calhoun S."/>
            <person name="Stillman K."/>
            <person name="Liu H."/>
            <person name="Lipzen A."/>
            <person name="Pangilinan J."/>
            <person name="Labutti K."/>
            <person name="Bruns T.D."/>
            <person name="Grigoriev I.V."/>
        </authorList>
    </citation>
    <scope>NUCLEOTIDE SEQUENCE [LARGE SCALE GENOMIC DNA]</scope>
    <source>
        <strain evidence="10 11">CBS 144469</strain>
    </source>
</reference>
<evidence type="ECO:0000256" key="7">
    <source>
        <dbReference type="ARBA" id="ARBA00023163"/>
    </source>
</evidence>
<keyword evidence="7" id="KW-0804">Transcription</keyword>
<keyword evidence="8" id="KW-0539">Nucleus</keyword>
<evidence type="ECO:0000256" key="9">
    <source>
        <dbReference type="SAM" id="MobiDB-lite"/>
    </source>
</evidence>
<evidence type="ECO:0000313" key="11">
    <source>
        <dbReference type="Proteomes" id="UP000521943"/>
    </source>
</evidence>
<evidence type="ECO:0000256" key="8">
    <source>
        <dbReference type="ARBA" id="ARBA00023242"/>
    </source>
</evidence>
<evidence type="ECO:0000256" key="2">
    <source>
        <dbReference type="ARBA" id="ARBA00004496"/>
    </source>
</evidence>
<comment type="subcellular location">
    <subcellularLocation>
        <location evidence="2">Cytoplasm</location>
    </subcellularLocation>
    <subcellularLocation>
        <location evidence="1">Nucleus</location>
    </subcellularLocation>
</comment>
<dbReference type="AlphaFoldDB" id="A0A8H6HVU8"/>
<feature type="region of interest" description="Disordered" evidence="9">
    <location>
        <begin position="47"/>
        <end position="66"/>
    </location>
</feature>
<evidence type="ECO:0000313" key="10">
    <source>
        <dbReference type="EMBL" id="KAF6752783.1"/>
    </source>
</evidence>